<evidence type="ECO:0000256" key="1">
    <source>
        <dbReference type="ARBA" id="ARBA00004141"/>
    </source>
</evidence>
<evidence type="ECO:0000313" key="7">
    <source>
        <dbReference type="EMBL" id="EJX04811.1"/>
    </source>
</evidence>
<feature type="transmembrane region" description="Helical" evidence="5">
    <location>
        <begin position="153"/>
        <end position="172"/>
    </location>
</feature>
<accession>J9CX26</accession>
<comment type="subcellular location">
    <subcellularLocation>
        <location evidence="1">Membrane</location>
        <topology evidence="1">Multi-pass membrane protein</topology>
    </subcellularLocation>
</comment>
<evidence type="ECO:0000256" key="2">
    <source>
        <dbReference type="ARBA" id="ARBA00022692"/>
    </source>
</evidence>
<protein>
    <submittedName>
        <fullName evidence="7">Membrane protein containing DUF6, transmembrane</fullName>
    </submittedName>
</protein>
<dbReference type="InterPro" id="IPR000620">
    <property type="entry name" value="EamA_dom"/>
</dbReference>
<feature type="non-terminal residue" evidence="7">
    <location>
        <position position="204"/>
    </location>
</feature>
<dbReference type="InterPro" id="IPR037185">
    <property type="entry name" value="EmrE-like"/>
</dbReference>
<feature type="transmembrane region" description="Helical" evidence="5">
    <location>
        <begin position="79"/>
        <end position="97"/>
    </location>
</feature>
<evidence type="ECO:0000256" key="5">
    <source>
        <dbReference type="SAM" id="Phobius"/>
    </source>
</evidence>
<dbReference type="Pfam" id="PF00892">
    <property type="entry name" value="EamA"/>
    <property type="match status" value="1"/>
</dbReference>
<dbReference type="SUPFAM" id="SSF103481">
    <property type="entry name" value="Multidrug resistance efflux transporter EmrE"/>
    <property type="match status" value="1"/>
</dbReference>
<evidence type="ECO:0000256" key="4">
    <source>
        <dbReference type="ARBA" id="ARBA00023136"/>
    </source>
</evidence>
<dbReference type="GO" id="GO:0016020">
    <property type="term" value="C:membrane"/>
    <property type="evidence" value="ECO:0007669"/>
    <property type="project" value="UniProtKB-SubCell"/>
</dbReference>
<feature type="domain" description="EamA" evidence="6">
    <location>
        <begin position="13"/>
        <end position="145"/>
    </location>
</feature>
<comment type="caution">
    <text evidence="7">The sequence shown here is derived from an EMBL/GenBank/DDBJ whole genome shotgun (WGS) entry which is preliminary data.</text>
</comment>
<evidence type="ECO:0000256" key="3">
    <source>
        <dbReference type="ARBA" id="ARBA00022989"/>
    </source>
</evidence>
<reference evidence="7" key="1">
    <citation type="journal article" date="2012" name="PLoS ONE">
        <title>Gene sets for utilization of primary and secondary nutrition supplies in the distal gut of endangered iberian lynx.</title>
        <authorList>
            <person name="Alcaide M."/>
            <person name="Messina E."/>
            <person name="Richter M."/>
            <person name="Bargiela R."/>
            <person name="Peplies J."/>
            <person name="Huws S.A."/>
            <person name="Newbold C.J."/>
            <person name="Golyshin P.N."/>
            <person name="Simon M.A."/>
            <person name="Lopez G."/>
            <person name="Yakimov M.M."/>
            <person name="Ferrer M."/>
        </authorList>
    </citation>
    <scope>NUCLEOTIDE SEQUENCE</scope>
</reference>
<proteinExistence type="predicted"/>
<dbReference type="PANTHER" id="PTHR22911">
    <property type="entry name" value="ACYL-MALONYL CONDENSING ENZYME-RELATED"/>
    <property type="match status" value="1"/>
</dbReference>
<organism evidence="7">
    <name type="scientific">gut metagenome</name>
    <dbReference type="NCBI Taxonomy" id="749906"/>
    <lineage>
        <taxon>unclassified sequences</taxon>
        <taxon>metagenomes</taxon>
        <taxon>organismal metagenomes</taxon>
    </lineage>
</organism>
<dbReference type="PANTHER" id="PTHR22911:SF6">
    <property type="entry name" value="SOLUTE CARRIER FAMILY 35 MEMBER G1"/>
    <property type="match status" value="1"/>
</dbReference>
<keyword evidence="4 5" id="KW-0472">Membrane</keyword>
<dbReference type="AlphaFoldDB" id="J9CX26"/>
<feature type="transmembrane region" description="Helical" evidence="5">
    <location>
        <begin position="103"/>
        <end position="121"/>
    </location>
</feature>
<gene>
    <name evidence="7" type="ORF">EVA_07081</name>
</gene>
<keyword evidence="2 5" id="KW-0812">Transmembrane</keyword>
<feature type="transmembrane region" description="Helical" evidence="5">
    <location>
        <begin position="38"/>
        <end position="59"/>
    </location>
</feature>
<name>J9CX26_9ZZZZ</name>
<evidence type="ECO:0000259" key="6">
    <source>
        <dbReference type="Pfam" id="PF00892"/>
    </source>
</evidence>
<dbReference type="EMBL" id="AMCI01001675">
    <property type="protein sequence ID" value="EJX04811.1"/>
    <property type="molecule type" value="Genomic_DNA"/>
</dbReference>
<keyword evidence="3 5" id="KW-1133">Transmembrane helix</keyword>
<feature type="transmembrane region" description="Helical" evidence="5">
    <location>
        <begin position="128"/>
        <end position="147"/>
    </location>
</feature>
<sequence length="204" mass="22433">MSILFYSPFAMMSSLWMLLSAFLFAVLGAFVQLGTPDMGTMGIVCYRGLFAVILIAVWAKATHRTLKTRHLRQHLIRSFLGVAAMALWLYSLSALPLGTGMTLHYTTPLFMALGALIGSVIRRQPWEWKLGLASLIGFGGVSLVMQPEFSSEQILAAIAGLTGALLAAMVGFQIRKLAELQEPSWRVVLLFFGDLHSRRLLSVT</sequence>